<proteinExistence type="predicted"/>
<sequence length="191" mass="21727">MKMKNLLMVASAFTFAFMLASCGGSKKAVDDSLGKEVNLPCNDDEFHSDAKYFRGTGNGISSDLSTAKSKARIDAQTNLSRSISTTMKAVADRYVNERQVGDAMEFEQKFEQMTREVINQELNNVSVVCSKTFQKDGRYQVFQALEVPKDQVLNNIKDRISKDQKLQLDYDKMKFEQVFNEEMEKMANERP</sequence>
<keyword evidence="1" id="KW-0732">Signal</keyword>
<evidence type="ECO:0000256" key="1">
    <source>
        <dbReference type="SAM" id="SignalP"/>
    </source>
</evidence>
<evidence type="ECO:0008006" key="4">
    <source>
        <dbReference type="Google" id="ProtNLM"/>
    </source>
</evidence>
<organism evidence="2 3">
    <name type="scientific">Tenuifilum thalassicum</name>
    <dbReference type="NCBI Taxonomy" id="2590900"/>
    <lineage>
        <taxon>Bacteria</taxon>
        <taxon>Pseudomonadati</taxon>
        <taxon>Bacteroidota</taxon>
        <taxon>Bacteroidia</taxon>
        <taxon>Bacteroidales</taxon>
        <taxon>Tenuifilaceae</taxon>
        <taxon>Tenuifilum</taxon>
    </lineage>
</organism>
<dbReference type="PROSITE" id="PS51257">
    <property type="entry name" value="PROKAR_LIPOPROTEIN"/>
    <property type="match status" value="1"/>
</dbReference>
<dbReference type="KEGG" id="ttz:FHG85_01995"/>
<gene>
    <name evidence="2" type="ORF">FHG85_01995</name>
</gene>
<reference evidence="2 3" key="1">
    <citation type="submission" date="2019-07" db="EMBL/GenBank/DDBJ databases">
        <title>Thalassofilum flectens gen. nov., sp. nov., a novel moderate thermophilic anaerobe from a shallow sea hot spring in Kunashir Island (Russia), representing a new family in the order Bacteroidales, and proposal of Thalassofilacea fam. nov.</title>
        <authorList>
            <person name="Kochetkova T.V."/>
            <person name="Podosokorskaya O.A."/>
            <person name="Novikov A."/>
            <person name="Elcheninov A.G."/>
            <person name="Toshchakov S.V."/>
            <person name="Kublanov I.V."/>
        </authorList>
    </citation>
    <scope>NUCLEOTIDE SEQUENCE [LARGE SCALE GENOMIC DNA]</scope>
    <source>
        <strain evidence="2 3">38-H</strain>
    </source>
</reference>
<dbReference type="AlphaFoldDB" id="A0A7D4CQ06"/>
<evidence type="ECO:0000313" key="2">
    <source>
        <dbReference type="EMBL" id="QKG79085.1"/>
    </source>
</evidence>
<feature type="chain" id="PRO_5029903637" description="LPP20 family lipoprotein" evidence="1">
    <location>
        <begin position="21"/>
        <end position="191"/>
    </location>
</feature>
<accession>A0A7D4CQ06</accession>
<dbReference type="RefSeq" id="WP_173072603.1">
    <property type="nucleotide sequence ID" value="NZ_CP041345.1"/>
</dbReference>
<dbReference type="Proteomes" id="UP000500961">
    <property type="component" value="Chromosome"/>
</dbReference>
<evidence type="ECO:0000313" key="3">
    <source>
        <dbReference type="Proteomes" id="UP000500961"/>
    </source>
</evidence>
<protein>
    <recommendedName>
        <fullName evidence="4">LPP20 family lipoprotein</fullName>
    </recommendedName>
</protein>
<feature type="signal peptide" evidence="1">
    <location>
        <begin position="1"/>
        <end position="20"/>
    </location>
</feature>
<keyword evidence="3" id="KW-1185">Reference proteome</keyword>
<dbReference type="EMBL" id="CP041345">
    <property type="protein sequence ID" value="QKG79085.1"/>
    <property type="molecule type" value="Genomic_DNA"/>
</dbReference>
<name>A0A7D4CQ06_9BACT</name>